<protein>
    <recommendedName>
        <fullName evidence="5">Stress-induced-phosphoprotein 1</fullName>
    </recommendedName>
</protein>
<dbReference type="EMBL" id="JAIFRP010004410">
    <property type="protein sequence ID" value="KAK2575716.1"/>
    <property type="molecule type" value="Genomic_DNA"/>
</dbReference>
<feature type="repeat" description="TPR" evidence="7">
    <location>
        <begin position="4"/>
        <end position="37"/>
    </location>
</feature>
<feature type="repeat" description="TPR" evidence="7">
    <location>
        <begin position="38"/>
        <end position="71"/>
    </location>
</feature>
<evidence type="ECO:0000256" key="2">
    <source>
        <dbReference type="ARBA" id="ARBA00022737"/>
    </source>
</evidence>
<dbReference type="InterPro" id="IPR013105">
    <property type="entry name" value="TPR_2"/>
</dbReference>
<dbReference type="Pfam" id="PF13414">
    <property type="entry name" value="TPR_11"/>
    <property type="match status" value="1"/>
</dbReference>
<dbReference type="Pfam" id="PF07719">
    <property type="entry name" value="TPR_2"/>
    <property type="match status" value="1"/>
</dbReference>
<dbReference type="PANTHER" id="PTHR22904">
    <property type="entry name" value="TPR REPEAT CONTAINING PROTEIN"/>
    <property type="match status" value="1"/>
</dbReference>
<dbReference type="Gene3D" id="1.25.40.10">
    <property type="entry name" value="Tetratricopeptide repeat domain"/>
    <property type="match status" value="3"/>
</dbReference>
<evidence type="ECO:0000256" key="7">
    <source>
        <dbReference type="PROSITE-ProRule" id="PRU00339"/>
    </source>
</evidence>
<evidence type="ECO:0000256" key="6">
    <source>
        <dbReference type="ARBA" id="ARBA00045590"/>
    </source>
</evidence>
<dbReference type="InterPro" id="IPR011990">
    <property type="entry name" value="TPR-like_helical_dom_sf"/>
</dbReference>
<feature type="repeat" description="TPR" evidence="7">
    <location>
        <begin position="72"/>
        <end position="105"/>
    </location>
</feature>
<dbReference type="FunFam" id="1.10.260.100:FF:000002">
    <property type="entry name" value="Stress-induced-phosphoprotein 1 (Hsp70/Hsp90-organizing)"/>
    <property type="match status" value="1"/>
</dbReference>
<dbReference type="InterPro" id="IPR041243">
    <property type="entry name" value="STI1/HOP_DP"/>
</dbReference>
<feature type="repeat" description="TPR" evidence="7">
    <location>
        <begin position="425"/>
        <end position="458"/>
    </location>
</feature>
<sequence>MDKVSALKEKGNAALQDGRFDEAIKYYTEAIALDSSNHVLYSNRSAAYAKAKQYEKAFEDAEKTISLKPDWGKGYSRKGSALAYLGKLDESIAAYEKGLTLDPDNAQMKASLADVRAQKNLAGFNPFNHPELLKKLANDPRTKPFMNDPEYLKLLQDLRTNPQSPSTNLEDPRILTTLGVLLGVDEAMDVEQEQPPEPPKPKPEPKPEKKEEDNLPAEKRDALNEKKLGNEAYKKKNFEEALQHYNRAVELDPTEIVYLLNIAAVYFEQKEYEKCIAQCEKAIEVGRENRADFKLIAKAFTRIGHAYKKMGNWKQAKVYYEKSMSEHRTPEIKTLLSDIDKIIKEEERKAYIDPVKAEEENKLGNEKYKEGDYPAAIKHYSEAVRRNPDEPKYYSNRAACYTKLAAFDLGLKDCEKCVEIDPKFIKGWIRKGKILQGMQQQGKALSAYQKALELDPSNSEALEGYRSCAVSVSSNPEEVRKRAMADPEVQSILRDPAMRLILEQMQSDPRALQDHLKNPDIAAKLQKLLESDLVDEFDECVKEPPSYFLIG</sequence>
<dbReference type="InterPro" id="IPR006636">
    <property type="entry name" value="STI1_HS-bd"/>
</dbReference>
<keyword evidence="3 7" id="KW-0802">TPR repeat</keyword>
<dbReference type="FunFam" id="1.25.40.10:FF:000020">
    <property type="entry name" value="Stress-induced phosphoprotein 1"/>
    <property type="match status" value="1"/>
</dbReference>
<keyword evidence="11" id="KW-1185">Reference proteome</keyword>
<dbReference type="AlphaFoldDB" id="A0AAD9VI88"/>
<feature type="region of interest" description="Disordered" evidence="8">
    <location>
        <begin position="190"/>
        <end position="228"/>
    </location>
</feature>
<evidence type="ECO:0000259" key="9">
    <source>
        <dbReference type="SMART" id="SM00727"/>
    </source>
</evidence>
<evidence type="ECO:0000313" key="10">
    <source>
        <dbReference type="EMBL" id="KAK2575716.1"/>
    </source>
</evidence>
<reference evidence="10" key="2">
    <citation type="journal article" date="2023" name="Commun. Biol.">
        <title>Intrasexual cuticular hydrocarbon dimorphism in a wasp sheds light on hydrocarbon biosynthesis genes in Hymenoptera.</title>
        <authorList>
            <person name="Moris V.C."/>
            <person name="Podsiadlowski L."/>
            <person name="Martin S."/>
            <person name="Oeyen J.P."/>
            <person name="Donath A."/>
            <person name="Petersen M."/>
            <person name="Wilbrandt J."/>
            <person name="Misof B."/>
            <person name="Liedtke D."/>
            <person name="Thamm M."/>
            <person name="Scheiner R."/>
            <person name="Schmitt T."/>
            <person name="Niehuis O."/>
        </authorList>
    </citation>
    <scope>NUCLEOTIDE SEQUENCE</scope>
    <source>
        <strain evidence="10">GBR_01_08_01A</strain>
    </source>
</reference>
<gene>
    <name evidence="10" type="ORF">KPH14_012105</name>
</gene>
<comment type="caution">
    <text evidence="10">The sequence shown here is derived from an EMBL/GenBank/DDBJ whole genome shotgun (WGS) entry which is preliminary data.</text>
</comment>
<reference evidence="10" key="1">
    <citation type="submission" date="2021-08" db="EMBL/GenBank/DDBJ databases">
        <authorList>
            <person name="Misof B."/>
            <person name="Oliver O."/>
            <person name="Podsiadlowski L."/>
            <person name="Donath A."/>
            <person name="Peters R."/>
            <person name="Mayer C."/>
            <person name="Rust J."/>
            <person name="Gunkel S."/>
            <person name="Lesny P."/>
            <person name="Martin S."/>
            <person name="Oeyen J.P."/>
            <person name="Petersen M."/>
            <person name="Panagiotis P."/>
            <person name="Wilbrandt J."/>
            <person name="Tanja T."/>
        </authorList>
    </citation>
    <scope>NUCLEOTIDE SEQUENCE</scope>
    <source>
        <strain evidence="10">GBR_01_08_01A</strain>
        <tissue evidence="10">Thorax + abdomen</tissue>
    </source>
</reference>
<dbReference type="Gene3D" id="1.10.260.100">
    <property type="match status" value="2"/>
</dbReference>
<feature type="repeat" description="TPR" evidence="7">
    <location>
        <begin position="357"/>
        <end position="390"/>
    </location>
</feature>
<dbReference type="SUPFAM" id="SSF48452">
    <property type="entry name" value="TPR-like"/>
    <property type="match status" value="3"/>
</dbReference>
<evidence type="ECO:0000256" key="1">
    <source>
        <dbReference type="ARBA" id="ARBA00022490"/>
    </source>
</evidence>
<dbReference type="Pfam" id="PF17830">
    <property type="entry name" value="STI1-HOP_DP"/>
    <property type="match status" value="2"/>
</dbReference>
<name>A0AAD9VI88_9HYME</name>
<dbReference type="SMART" id="SM00028">
    <property type="entry name" value="TPR"/>
    <property type="match status" value="9"/>
</dbReference>
<keyword evidence="1" id="KW-0963">Cytoplasm</keyword>
<organism evidence="10 11">
    <name type="scientific">Odynerus spinipes</name>
    <dbReference type="NCBI Taxonomy" id="1348599"/>
    <lineage>
        <taxon>Eukaryota</taxon>
        <taxon>Metazoa</taxon>
        <taxon>Ecdysozoa</taxon>
        <taxon>Arthropoda</taxon>
        <taxon>Hexapoda</taxon>
        <taxon>Insecta</taxon>
        <taxon>Pterygota</taxon>
        <taxon>Neoptera</taxon>
        <taxon>Endopterygota</taxon>
        <taxon>Hymenoptera</taxon>
        <taxon>Apocrita</taxon>
        <taxon>Aculeata</taxon>
        <taxon>Vespoidea</taxon>
        <taxon>Vespidae</taxon>
        <taxon>Eumeninae</taxon>
        <taxon>Odynerus</taxon>
    </lineage>
</organism>
<feature type="domain" description="STI1" evidence="9">
    <location>
        <begin position="486"/>
        <end position="525"/>
    </location>
</feature>
<dbReference type="FunFam" id="1.25.40.10:FF:000027">
    <property type="entry name" value="stress-induced-phosphoprotein 1 isoform X1"/>
    <property type="match status" value="1"/>
</dbReference>
<dbReference type="FunFam" id="1.25.40.10:FF:000010">
    <property type="entry name" value="Stress-induced phosphoprotein 1"/>
    <property type="match status" value="1"/>
</dbReference>
<dbReference type="Proteomes" id="UP001258017">
    <property type="component" value="Unassembled WGS sequence"/>
</dbReference>
<comment type="subcellular location">
    <subcellularLocation>
        <location evidence="4">Dynein axonemal particle</location>
    </subcellularLocation>
</comment>
<dbReference type="Pfam" id="PF00515">
    <property type="entry name" value="TPR_1"/>
    <property type="match status" value="3"/>
</dbReference>
<feature type="repeat" description="TPR" evidence="7">
    <location>
        <begin position="222"/>
        <end position="255"/>
    </location>
</feature>
<keyword evidence="2" id="KW-0677">Repeat</keyword>
<dbReference type="PROSITE" id="PS50005">
    <property type="entry name" value="TPR"/>
    <property type="match status" value="7"/>
</dbReference>
<evidence type="ECO:0000313" key="11">
    <source>
        <dbReference type="Proteomes" id="UP001258017"/>
    </source>
</evidence>
<dbReference type="Pfam" id="PF13424">
    <property type="entry name" value="TPR_12"/>
    <property type="match status" value="1"/>
</dbReference>
<dbReference type="PANTHER" id="PTHR22904:SF523">
    <property type="entry name" value="STRESS-INDUCED-PHOSPHOPROTEIN 1"/>
    <property type="match status" value="1"/>
</dbReference>
<evidence type="ECO:0000256" key="8">
    <source>
        <dbReference type="SAM" id="MobiDB-lite"/>
    </source>
</evidence>
<evidence type="ECO:0000256" key="4">
    <source>
        <dbReference type="ARBA" id="ARBA00024190"/>
    </source>
</evidence>
<proteinExistence type="predicted"/>
<comment type="function">
    <text evidence="6">Acts as a co-chaperone for HSP90AA1. Mediates the association of the molecular chaperones HSPA8/HSC70 and HSP90.</text>
</comment>
<feature type="repeat" description="TPR" evidence="7">
    <location>
        <begin position="297"/>
        <end position="330"/>
    </location>
</feature>
<evidence type="ECO:0000256" key="5">
    <source>
        <dbReference type="ARBA" id="ARBA00026193"/>
    </source>
</evidence>
<feature type="compositionally biased region" description="Basic and acidic residues" evidence="8">
    <location>
        <begin position="199"/>
        <end position="228"/>
    </location>
</feature>
<dbReference type="FunFam" id="1.10.260.100:FF:000004">
    <property type="entry name" value="Putative stress-induced-phosphoprotein 1"/>
    <property type="match status" value="1"/>
</dbReference>
<accession>A0AAD9VI88</accession>
<evidence type="ECO:0000256" key="3">
    <source>
        <dbReference type="ARBA" id="ARBA00022803"/>
    </source>
</evidence>
<dbReference type="SMART" id="SM00727">
    <property type="entry name" value="STI1"/>
    <property type="match status" value="2"/>
</dbReference>
<dbReference type="GO" id="GO:0120293">
    <property type="term" value="C:dynein axonemal particle"/>
    <property type="evidence" value="ECO:0007669"/>
    <property type="project" value="UniProtKB-SubCell"/>
</dbReference>
<dbReference type="GO" id="GO:0051879">
    <property type="term" value="F:Hsp90 protein binding"/>
    <property type="evidence" value="ECO:0007669"/>
    <property type="project" value="TreeGrafter"/>
</dbReference>
<feature type="domain" description="STI1" evidence="9">
    <location>
        <begin position="129"/>
        <end position="168"/>
    </location>
</feature>
<dbReference type="InterPro" id="IPR019734">
    <property type="entry name" value="TPR_rpt"/>
</dbReference>